<evidence type="ECO:0000313" key="2">
    <source>
        <dbReference type="EMBL" id="GFT11252.1"/>
    </source>
</evidence>
<sequence length="72" mass="7903">MYGPSSGFQGSGWGSLMTTPFEKQWIRDRDTEKKNTLIMSDGCDGAPRSTGRHRGLARPDLEPQSGFAAGLW</sequence>
<name>A0A8X6NFD4_NEPPI</name>
<gene>
    <name evidence="2" type="ORF">NPIL_345061</name>
</gene>
<dbReference type="AlphaFoldDB" id="A0A8X6NFD4"/>
<feature type="compositionally biased region" description="Basic and acidic residues" evidence="1">
    <location>
        <begin position="25"/>
        <end position="35"/>
    </location>
</feature>
<dbReference type="EMBL" id="BMAW01103853">
    <property type="protein sequence ID" value="GFT11252.1"/>
    <property type="molecule type" value="Genomic_DNA"/>
</dbReference>
<evidence type="ECO:0000256" key="1">
    <source>
        <dbReference type="SAM" id="MobiDB-lite"/>
    </source>
</evidence>
<organism evidence="2 3">
    <name type="scientific">Nephila pilipes</name>
    <name type="common">Giant wood spider</name>
    <name type="synonym">Nephila maculata</name>
    <dbReference type="NCBI Taxonomy" id="299642"/>
    <lineage>
        <taxon>Eukaryota</taxon>
        <taxon>Metazoa</taxon>
        <taxon>Ecdysozoa</taxon>
        <taxon>Arthropoda</taxon>
        <taxon>Chelicerata</taxon>
        <taxon>Arachnida</taxon>
        <taxon>Araneae</taxon>
        <taxon>Araneomorphae</taxon>
        <taxon>Entelegynae</taxon>
        <taxon>Araneoidea</taxon>
        <taxon>Nephilidae</taxon>
        <taxon>Nephila</taxon>
    </lineage>
</organism>
<protein>
    <submittedName>
        <fullName evidence="2">Uncharacterized protein</fullName>
    </submittedName>
</protein>
<dbReference type="Proteomes" id="UP000887013">
    <property type="component" value="Unassembled WGS sequence"/>
</dbReference>
<accession>A0A8X6NFD4</accession>
<evidence type="ECO:0000313" key="3">
    <source>
        <dbReference type="Proteomes" id="UP000887013"/>
    </source>
</evidence>
<feature type="region of interest" description="Disordered" evidence="1">
    <location>
        <begin position="25"/>
        <end position="72"/>
    </location>
</feature>
<comment type="caution">
    <text evidence="2">The sequence shown here is derived from an EMBL/GenBank/DDBJ whole genome shotgun (WGS) entry which is preliminary data.</text>
</comment>
<reference evidence="2" key="1">
    <citation type="submission" date="2020-08" db="EMBL/GenBank/DDBJ databases">
        <title>Multicomponent nature underlies the extraordinary mechanical properties of spider dragline silk.</title>
        <authorList>
            <person name="Kono N."/>
            <person name="Nakamura H."/>
            <person name="Mori M."/>
            <person name="Yoshida Y."/>
            <person name="Ohtoshi R."/>
            <person name="Malay A.D."/>
            <person name="Moran D.A.P."/>
            <person name="Tomita M."/>
            <person name="Numata K."/>
            <person name="Arakawa K."/>
        </authorList>
    </citation>
    <scope>NUCLEOTIDE SEQUENCE</scope>
</reference>
<keyword evidence="3" id="KW-1185">Reference proteome</keyword>
<proteinExistence type="predicted"/>